<dbReference type="CDD" id="cd09641">
    <property type="entry name" value="Cas3''_I"/>
    <property type="match status" value="1"/>
</dbReference>
<dbReference type="InterPro" id="IPR011545">
    <property type="entry name" value="DEAD/DEAH_box_helicase_dom"/>
</dbReference>
<dbReference type="Proteomes" id="UP000317778">
    <property type="component" value="Unassembled WGS sequence"/>
</dbReference>
<keyword evidence="12" id="KW-0255">Endonuclease</keyword>
<dbReference type="InterPro" id="IPR014001">
    <property type="entry name" value="Helicase_ATP-bd"/>
</dbReference>
<comment type="similarity">
    <text evidence="2">In the central section; belongs to the CRISPR-associated helicase Cas3 family.</text>
</comment>
<evidence type="ECO:0000256" key="8">
    <source>
        <dbReference type="ARBA" id="ARBA00022840"/>
    </source>
</evidence>
<dbReference type="GO" id="GO:0004519">
    <property type="term" value="F:endonuclease activity"/>
    <property type="evidence" value="ECO:0007669"/>
    <property type="project" value="UniProtKB-KW"/>
</dbReference>
<dbReference type="GO" id="GO:0046872">
    <property type="term" value="F:metal ion binding"/>
    <property type="evidence" value="ECO:0007669"/>
    <property type="project" value="UniProtKB-KW"/>
</dbReference>
<dbReference type="CDD" id="cd17930">
    <property type="entry name" value="DEXHc_cas3"/>
    <property type="match status" value="1"/>
</dbReference>
<evidence type="ECO:0000256" key="3">
    <source>
        <dbReference type="ARBA" id="ARBA00022722"/>
    </source>
</evidence>
<reference evidence="12 13" key="1">
    <citation type="submission" date="2017-06" db="EMBL/GenBank/DDBJ databases">
        <title>Novel microbial phyla capable of carbon fixation and sulfur reduction in deep-sea sediments.</title>
        <authorList>
            <person name="Huang J."/>
            <person name="Baker B."/>
            <person name="Wang Y."/>
        </authorList>
    </citation>
    <scope>NUCLEOTIDE SEQUENCE [LARGE SCALE GENOMIC DNA]</scope>
    <source>
        <strain evidence="12">B3_TA06</strain>
    </source>
</reference>
<dbReference type="PANTHER" id="PTHR24031">
    <property type="entry name" value="RNA HELICASE"/>
    <property type="match status" value="1"/>
</dbReference>
<sequence length="761" mass="86619">MTNSIKFIAHTHSKNGRTDTVRDHLQSVAKRASEYAKAFSAADEARLAGLLHDLGKYGSLFQKRLEGKERGIDHWSVGAWQALKEYREKGVALALTIQGHHVGLQQASKDSLSNLDLKVLNNKHPLNLRLSEPNHENLIDRMNRDGLILPPPTDIPTSLFEWDSGLYTSAMLDVRMLFSTLVDADFIETEAHFNSVDDKNKGYRKPGPPLEADRALEILLNHLDELSSNSKASPNVNQLRKDLLEACLDSALHPQGLFTLTSPTGSGKTLSMLAFALKHAVEHELRRVVVVIPYLSIIEQTVSVYRNLFQGDFGEEYVLEHHSLAGTRGEDAIEDYQESRQRLLSQNWDAPIVVTTSVQFLESLFANRPSACRKLHRLAKSVILFDEVQTLPTGIAVPTLATLSRLIERYNASVVFSTATQPAFEHLNYSVKQYCAGGWEPKEIVPSNLNLFQLARRTNVLWPDLNHRTSWEELAENLKTNERVLCVVNLKRHALDLFDKLKGQGCNEDDLFHLSTNMCPEHRKEVLGEVRNRLEKSKPCRLTSTQCIEAGVDVDFPLVYRAWGPLDSIAQAAGRCNREGKSDIGMVHVFIPEDDVYPNGTYRQAAGIARILKAQDQMDIHDPELFHKYYRELYDLTQPQNQKQELIDAIKRQDFVETAKFYRVIAKDAINVLVPYSLKIFQELKEQVRQEGLTRRWIKRARPYTIGLFRPKRDDPVFDWLEPISVGENKEQEEWFIYLNDKHYNPKTGLVPPESMECLIG</sequence>
<evidence type="ECO:0000256" key="7">
    <source>
        <dbReference type="ARBA" id="ARBA00022806"/>
    </source>
</evidence>
<evidence type="ECO:0000256" key="6">
    <source>
        <dbReference type="ARBA" id="ARBA00022801"/>
    </source>
</evidence>
<organism evidence="12 13">
    <name type="scientific">candidate division TA06 bacterium B3_TA06</name>
    <dbReference type="NCBI Taxonomy" id="2012487"/>
    <lineage>
        <taxon>Bacteria</taxon>
        <taxon>Bacteria division TA06</taxon>
    </lineage>
</organism>
<dbReference type="PROSITE" id="PS51643">
    <property type="entry name" value="HD_CAS3"/>
    <property type="match status" value="1"/>
</dbReference>
<dbReference type="InterPro" id="IPR006674">
    <property type="entry name" value="HD_domain"/>
</dbReference>
<dbReference type="GO" id="GO:0051607">
    <property type="term" value="P:defense response to virus"/>
    <property type="evidence" value="ECO:0007669"/>
    <property type="project" value="UniProtKB-KW"/>
</dbReference>
<dbReference type="AlphaFoldDB" id="A0A532V195"/>
<dbReference type="Pfam" id="PF00270">
    <property type="entry name" value="DEAD"/>
    <property type="match status" value="1"/>
</dbReference>
<keyword evidence="5" id="KW-0547">Nucleotide-binding</keyword>
<dbReference type="NCBIfam" id="TIGR01587">
    <property type="entry name" value="cas3_core"/>
    <property type="match status" value="1"/>
</dbReference>
<protein>
    <submittedName>
        <fullName evidence="12">CRISPR-associated helicase/endonuclease Cas3</fullName>
    </submittedName>
</protein>
<comment type="caution">
    <text evidence="12">The sequence shown here is derived from an EMBL/GenBank/DDBJ whole genome shotgun (WGS) entry which is preliminary data.</text>
</comment>
<evidence type="ECO:0000256" key="9">
    <source>
        <dbReference type="ARBA" id="ARBA00023118"/>
    </source>
</evidence>
<dbReference type="InterPro" id="IPR006474">
    <property type="entry name" value="Helicase_Cas3_CRISPR-ass_core"/>
</dbReference>
<comment type="similarity">
    <text evidence="1">In the N-terminal section; belongs to the CRISPR-associated nuclease Cas3-HD family.</text>
</comment>
<keyword evidence="6" id="KW-0378">Hydrolase</keyword>
<dbReference type="InterPro" id="IPR038257">
    <property type="entry name" value="CRISPR-assoc_Cas3_HD_sf"/>
</dbReference>
<proteinExistence type="inferred from homology"/>
<dbReference type="SMART" id="SM00487">
    <property type="entry name" value="DEXDc"/>
    <property type="match status" value="1"/>
</dbReference>
<dbReference type="PROSITE" id="PS51192">
    <property type="entry name" value="HELICASE_ATP_BIND_1"/>
    <property type="match status" value="1"/>
</dbReference>
<dbReference type="GO" id="GO:0004386">
    <property type="term" value="F:helicase activity"/>
    <property type="evidence" value="ECO:0007669"/>
    <property type="project" value="UniProtKB-KW"/>
</dbReference>
<dbReference type="InterPro" id="IPR054712">
    <property type="entry name" value="Cas3-like_dom"/>
</dbReference>
<dbReference type="Pfam" id="PF22590">
    <property type="entry name" value="Cas3-like_C_2"/>
    <property type="match status" value="1"/>
</dbReference>
<dbReference type="Gene3D" id="1.10.3210.30">
    <property type="match status" value="1"/>
</dbReference>
<evidence type="ECO:0000256" key="1">
    <source>
        <dbReference type="ARBA" id="ARBA00006847"/>
    </source>
</evidence>
<evidence type="ECO:0000259" key="11">
    <source>
        <dbReference type="PROSITE" id="PS51643"/>
    </source>
</evidence>
<dbReference type="EMBL" id="NJBO01000015">
    <property type="protein sequence ID" value="TKJ40971.1"/>
    <property type="molecule type" value="Genomic_DNA"/>
</dbReference>
<keyword evidence="3" id="KW-0540">Nuclease</keyword>
<evidence type="ECO:0000259" key="10">
    <source>
        <dbReference type="PROSITE" id="PS51192"/>
    </source>
</evidence>
<evidence type="ECO:0000313" key="13">
    <source>
        <dbReference type="Proteomes" id="UP000317778"/>
    </source>
</evidence>
<keyword evidence="7" id="KW-0347">Helicase</keyword>
<dbReference type="NCBIfam" id="TIGR01596">
    <property type="entry name" value="cas3_HD"/>
    <property type="match status" value="1"/>
</dbReference>
<name>A0A532V195_UNCT6</name>
<evidence type="ECO:0000256" key="2">
    <source>
        <dbReference type="ARBA" id="ARBA00009046"/>
    </source>
</evidence>
<dbReference type="InterPro" id="IPR027417">
    <property type="entry name" value="P-loop_NTPase"/>
</dbReference>
<dbReference type="Gene3D" id="3.40.50.300">
    <property type="entry name" value="P-loop containing nucleotide triphosphate hydrolases"/>
    <property type="match status" value="2"/>
</dbReference>
<evidence type="ECO:0000256" key="4">
    <source>
        <dbReference type="ARBA" id="ARBA00022723"/>
    </source>
</evidence>
<dbReference type="GO" id="GO:0016787">
    <property type="term" value="F:hydrolase activity"/>
    <property type="evidence" value="ECO:0007669"/>
    <property type="project" value="UniProtKB-KW"/>
</dbReference>
<evidence type="ECO:0000313" key="12">
    <source>
        <dbReference type="EMBL" id="TKJ40971.1"/>
    </source>
</evidence>
<evidence type="ECO:0000256" key="5">
    <source>
        <dbReference type="ARBA" id="ARBA00022741"/>
    </source>
</evidence>
<accession>A0A532V195</accession>
<dbReference type="SUPFAM" id="SSF52540">
    <property type="entry name" value="P-loop containing nucleoside triphosphate hydrolases"/>
    <property type="match status" value="1"/>
</dbReference>
<feature type="domain" description="HD Cas3-type" evidence="11">
    <location>
        <begin position="14"/>
        <end position="187"/>
    </location>
</feature>
<dbReference type="InterPro" id="IPR006483">
    <property type="entry name" value="CRISPR-assoc_Cas3_HD"/>
</dbReference>
<keyword evidence="8" id="KW-0067">ATP-binding</keyword>
<keyword evidence="4" id="KW-0479">Metal-binding</keyword>
<gene>
    <name evidence="12" type="ORF">CEE36_08880</name>
</gene>
<keyword evidence="9" id="KW-0051">Antiviral defense</keyword>
<dbReference type="GO" id="GO:0003676">
    <property type="term" value="F:nucleic acid binding"/>
    <property type="evidence" value="ECO:0007669"/>
    <property type="project" value="InterPro"/>
</dbReference>
<dbReference type="Pfam" id="PF01966">
    <property type="entry name" value="HD"/>
    <property type="match status" value="1"/>
</dbReference>
<dbReference type="GO" id="GO:0005524">
    <property type="term" value="F:ATP binding"/>
    <property type="evidence" value="ECO:0007669"/>
    <property type="project" value="UniProtKB-KW"/>
</dbReference>
<feature type="domain" description="Helicase ATP-binding" evidence="10">
    <location>
        <begin position="249"/>
        <end position="422"/>
    </location>
</feature>
<dbReference type="SUPFAM" id="SSF109604">
    <property type="entry name" value="HD-domain/PDEase-like"/>
    <property type="match status" value="1"/>
</dbReference>